<keyword evidence="1" id="KW-0808">Transferase</keyword>
<accession>A0A0L8LG01</accession>
<evidence type="ECO:0000313" key="4">
    <source>
        <dbReference type="EMBL" id="KOG37050.1"/>
    </source>
</evidence>
<protein>
    <submittedName>
        <fullName evidence="4">Ribokinase</fullName>
    </submittedName>
</protein>
<feature type="domain" description="Carbohydrate kinase PfkB" evidence="3">
    <location>
        <begin position="36"/>
        <end position="280"/>
    </location>
</feature>
<gene>
    <name evidence="4" type="ORF">ADK37_11495</name>
</gene>
<dbReference type="GO" id="GO:0016301">
    <property type="term" value="F:kinase activity"/>
    <property type="evidence" value="ECO:0007669"/>
    <property type="project" value="UniProtKB-KW"/>
</dbReference>
<sequence length="301" mass="31068">MPGGSSRRRPILLGTVTLDFLHEGPLGDGRDPAVLRWGGVAHNAACALGARGARPTFVTAEYAGELGAAVGGHLAHNRVGWLRLPVRSNLPVFHAQLVDGSVADKRFFAAQAQSLLSPALLDRFRGAFEDASVIVAGTDSEAGTLAWLADTAHALGVPFWLLSADPNTVAQLRPDGRSADLVALNRHELALWAEEELTGRDELVKAARRLPAPGGHCLVTLGELGSLLVPADGSEVVVQPAVAGPGEVVTVGAGDVLFGCLLAGRLAGLEWAPALKQASELTTGFLAAGGDGASPYDVLSP</sequence>
<dbReference type="SUPFAM" id="SSF53613">
    <property type="entry name" value="Ribokinase-like"/>
    <property type="match status" value="1"/>
</dbReference>
<dbReference type="PATRIC" id="fig|67356.5.peg.2483"/>
<dbReference type="Pfam" id="PF00294">
    <property type="entry name" value="PfkB"/>
    <property type="match status" value="1"/>
</dbReference>
<dbReference type="OrthoDB" id="5185166at2"/>
<evidence type="ECO:0000259" key="3">
    <source>
        <dbReference type="Pfam" id="PF00294"/>
    </source>
</evidence>
<evidence type="ECO:0000256" key="1">
    <source>
        <dbReference type="ARBA" id="ARBA00022679"/>
    </source>
</evidence>
<comment type="caution">
    <text evidence="4">The sequence shown here is derived from an EMBL/GenBank/DDBJ whole genome shotgun (WGS) entry which is preliminary data.</text>
</comment>
<keyword evidence="5" id="KW-1185">Reference proteome</keyword>
<dbReference type="InterPro" id="IPR011611">
    <property type="entry name" value="PfkB_dom"/>
</dbReference>
<reference evidence="5" key="1">
    <citation type="submission" date="2015-07" db="EMBL/GenBank/DDBJ databases">
        <authorList>
            <person name="Ju K.-S."/>
            <person name="Doroghazi J.R."/>
            <person name="Metcalf W.W."/>
        </authorList>
    </citation>
    <scope>NUCLEOTIDE SEQUENCE [LARGE SCALE GENOMIC DNA]</scope>
    <source>
        <strain evidence="5">NRRL 2290</strain>
    </source>
</reference>
<dbReference type="STRING" id="67356.AQJ84_23215"/>
<dbReference type="Gene3D" id="3.40.1190.20">
    <property type="match status" value="1"/>
</dbReference>
<keyword evidence="2 4" id="KW-0418">Kinase</keyword>
<proteinExistence type="predicted"/>
<dbReference type="eggNOG" id="COG0524">
    <property type="taxonomic scope" value="Bacteria"/>
</dbReference>
<dbReference type="EMBL" id="LGUS01000116">
    <property type="protein sequence ID" value="KOG37050.1"/>
    <property type="molecule type" value="Genomic_DNA"/>
</dbReference>
<dbReference type="Proteomes" id="UP000037251">
    <property type="component" value="Unassembled WGS sequence"/>
</dbReference>
<dbReference type="AlphaFoldDB" id="A0A0L8LG01"/>
<evidence type="ECO:0000313" key="5">
    <source>
        <dbReference type="Proteomes" id="UP000037251"/>
    </source>
</evidence>
<organism evidence="4 5">
    <name type="scientific">Streptomyces resistomycificus</name>
    <dbReference type="NCBI Taxonomy" id="67356"/>
    <lineage>
        <taxon>Bacteria</taxon>
        <taxon>Bacillati</taxon>
        <taxon>Actinomycetota</taxon>
        <taxon>Actinomycetes</taxon>
        <taxon>Kitasatosporales</taxon>
        <taxon>Streptomycetaceae</taxon>
        <taxon>Streptomyces</taxon>
        <taxon>Streptomyces aurantiacus group</taxon>
    </lineage>
</organism>
<name>A0A0L8LG01_9ACTN</name>
<dbReference type="PANTHER" id="PTHR10584">
    <property type="entry name" value="SUGAR KINASE"/>
    <property type="match status" value="1"/>
</dbReference>
<dbReference type="PANTHER" id="PTHR10584:SF166">
    <property type="entry name" value="RIBOKINASE"/>
    <property type="match status" value="1"/>
</dbReference>
<evidence type="ECO:0000256" key="2">
    <source>
        <dbReference type="ARBA" id="ARBA00022777"/>
    </source>
</evidence>
<dbReference type="InterPro" id="IPR029056">
    <property type="entry name" value="Ribokinase-like"/>
</dbReference>